<protein>
    <submittedName>
        <fullName evidence="1">Uncharacterized protein</fullName>
    </submittedName>
</protein>
<evidence type="ECO:0000313" key="1">
    <source>
        <dbReference type="EMBL" id="SVE36340.1"/>
    </source>
</evidence>
<feature type="non-terminal residue" evidence="1">
    <location>
        <position position="239"/>
    </location>
</feature>
<proteinExistence type="predicted"/>
<accession>A0A383CWD7</accession>
<dbReference type="EMBL" id="UINC01212146">
    <property type="protein sequence ID" value="SVE36340.1"/>
    <property type="molecule type" value="Genomic_DNA"/>
</dbReference>
<name>A0A383CWD7_9ZZZZ</name>
<feature type="non-terminal residue" evidence="1">
    <location>
        <position position="1"/>
    </location>
</feature>
<reference evidence="1" key="1">
    <citation type="submission" date="2018-05" db="EMBL/GenBank/DDBJ databases">
        <authorList>
            <person name="Lanie J.A."/>
            <person name="Ng W.-L."/>
            <person name="Kazmierczak K.M."/>
            <person name="Andrzejewski T.M."/>
            <person name="Davidsen T.M."/>
            <person name="Wayne K.J."/>
            <person name="Tettelin H."/>
            <person name="Glass J.I."/>
            <person name="Rusch D."/>
            <person name="Podicherti R."/>
            <person name="Tsui H.-C.T."/>
            <person name="Winkler M.E."/>
        </authorList>
    </citation>
    <scope>NUCLEOTIDE SEQUENCE</scope>
</reference>
<organism evidence="1">
    <name type="scientific">marine metagenome</name>
    <dbReference type="NCBI Taxonomy" id="408172"/>
    <lineage>
        <taxon>unclassified sequences</taxon>
        <taxon>metagenomes</taxon>
        <taxon>ecological metagenomes</taxon>
    </lineage>
</organism>
<sequence>SMVSALDEWFTDAVSKAVGNMTEVLSLDDEDSQLSKLREDLKGTITSQTTKLGGEIQGVRDLVTGAAGIAAEREKGTAKGREYEDQVNEEASRLAVPYRDLVEDVGDVYGSAGTKGGDSVVTLSAEDTFGQVGRIAFESKNTSLGIRETFDEIEAAMENRDAQVGVAVFASQAQAPGVVPFQEYGTKAVVVFDPEEGAQALQLAYMWARTKVRQELAHNADVDLDMARVSALIDEARQG</sequence>
<gene>
    <name evidence="1" type="ORF">METZ01_LOCUS489194</name>
</gene>
<dbReference type="AlphaFoldDB" id="A0A383CWD7"/>